<evidence type="ECO:0000313" key="1">
    <source>
        <dbReference type="EMBL" id="SDJ94443.1"/>
    </source>
</evidence>
<dbReference type="PANTHER" id="PTHR40660">
    <property type="entry name" value="5'-PHOSPHATE OXIDASE PUTATIVE DOMAIN-CONTAINING PROTEIN-RELATED"/>
    <property type="match status" value="1"/>
</dbReference>
<sequence>MMRLDSNWGMIMPARLIDYFNKQPRIGLLSTANKEGKVDAAVFGSPMMTDEKTVVMGLGQNRTFAYLQENPNAVYTIVEAGETIMDWKGLRVYLKMKDYATSGETLETYRRQIAQVAGEDAAAMIHATVTFEVTEVRPLIDMGQGWEKSI</sequence>
<evidence type="ECO:0008006" key="3">
    <source>
        <dbReference type="Google" id="ProtNLM"/>
    </source>
</evidence>
<dbReference type="InterPro" id="IPR012349">
    <property type="entry name" value="Split_barrel_FMN-bd"/>
</dbReference>
<dbReference type="SUPFAM" id="SSF50475">
    <property type="entry name" value="FMN-binding split barrel"/>
    <property type="match status" value="1"/>
</dbReference>
<dbReference type="Gene3D" id="2.30.110.10">
    <property type="entry name" value="Electron Transport, Fmn-binding Protein, Chain A"/>
    <property type="match status" value="1"/>
</dbReference>
<accession>A0A1G8XVA8</accession>
<dbReference type="Proteomes" id="UP000326500">
    <property type="component" value="Unassembled WGS sequence"/>
</dbReference>
<reference evidence="1 2" key="1">
    <citation type="submission" date="2016-10" db="EMBL/GenBank/DDBJ databases">
        <authorList>
            <person name="Varghese N."/>
            <person name="Submissions S."/>
        </authorList>
    </citation>
    <scope>NUCLEOTIDE SEQUENCE [LARGE SCALE GENOMIC DNA]</scope>
    <source>
        <strain evidence="1 2">DSM 2373</strain>
    </source>
</reference>
<keyword evidence="2" id="KW-1185">Reference proteome</keyword>
<gene>
    <name evidence="1" type="ORF">SAMN04488571_10267</name>
</gene>
<dbReference type="PANTHER" id="PTHR40660:SF1">
    <property type="entry name" value="5'-PHOSPHATE OXIDASE PUTATIVE DOMAIN-CONTAINING PROTEIN-RELATED"/>
    <property type="match status" value="1"/>
</dbReference>
<organism evidence="1 2">
    <name type="scientific">Methanoculleus thermophilus</name>
    <dbReference type="NCBI Taxonomy" id="2200"/>
    <lineage>
        <taxon>Archaea</taxon>
        <taxon>Methanobacteriati</taxon>
        <taxon>Methanobacteriota</taxon>
        <taxon>Stenosarchaea group</taxon>
        <taxon>Methanomicrobia</taxon>
        <taxon>Methanomicrobiales</taxon>
        <taxon>Methanomicrobiaceae</taxon>
        <taxon>Methanoculleus</taxon>
    </lineage>
</organism>
<dbReference type="EMBL" id="FNFT01000002">
    <property type="protein sequence ID" value="SDJ94443.1"/>
    <property type="molecule type" value="Genomic_DNA"/>
</dbReference>
<proteinExistence type="predicted"/>
<dbReference type="AlphaFoldDB" id="A0A1G8XVA8"/>
<evidence type="ECO:0000313" key="2">
    <source>
        <dbReference type="Proteomes" id="UP000326500"/>
    </source>
</evidence>
<name>A0A1G8XVA8_9EURY</name>
<protein>
    <recommendedName>
        <fullName evidence="3">Pyridoxamine 5'-phosphate oxidase</fullName>
    </recommendedName>
</protein>
<dbReference type="STRING" id="2200.GCA_001571405_00591"/>